<evidence type="ECO:0000313" key="3">
    <source>
        <dbReference type="EMBL" id="KAK3892162.1"/>
    </source>
</evidence>
<dbReference type="EMBL" id="JAWQEG010000283">
    <property type="protein sequence ID" value="KAK3892162.1"/>
    <property type="molecule type" value="Genomic_DNA"/>
</dbReference>
<feature type="domain" description="Mutator-like transposase" evidence="2">
    <location>
        <begin position="201"/>
        <end position="556"/>
    </location>
</feature>
<dbReference type="InterPro" id="IPR049012">
    <property type="entry name" value="Mutator_transp_dom"/>
</dbReference>
<dbReference type="Pfam" id="PF20700">
    <property type="entry name" value="Mutator"/>
    <property type="match status" value="1"/>
</dbReference>
<dbReference type="Proteomes" id="UP001286313">
    <property type="component" value="Unassembled WGS sequence"/>
</dbReference>
<feature type="compositionally biased region" description="Low complexity" evidence="1">
    <location>
        <begin position="130"/>
        <end position="153"/>
    </location>
</feature>
<comment type="caution">
    <text evidence="3">The sequence shown here is derived from an EMBL/GenBank/DDBJ whole genome shotgun (WGS) entry which is preliminary data.</text>
</comment>
<feature type="region of interest" description="Disordered" evidence="1">
    <location>
        <begin position="678"/>
        <end position="704"/>
    </location>
</feature>
<evidence type="ECO:0000313" key="4">
    <source>
        <dbReference type="Proteomes" id="UP001286313"/>
    </source>
</evidence>
<reference evidence="3" key="1">
    <citation type="submission" date="2023-10" db="EMBL/GenBank/DDBJ databases">
        <title>Genome assemblies of two species of porcelain crab, Petrolisthes cinctipes and Petrolisthes manimaculis (Anomura: Porcellanidae).</title>
        <authorList>
            <person name="Angst P."/>
        </authorList>
    </citation>
    <scope>NUCLEOTIDE SEQUENCE</scope>
    <source>
        <strain evidence="3">PB745_01</strain>
        <tissue evidence="3">Gill</tissue>
    </source>
</reference>
<evidence type="ECO:0000259" key="2">
    <source>
        <dbReference type="Pfam" id="PF20700"/>
    </source>
</evidence>
<name>A0AAE1L204_PETCI</name>
<keyword evidence="4" id="KW-1185">Reference proteome</keyword>
<gene>
    <name evidence="3" type="ORF">Pcinc_003973</name>
</gene>
<feature type="compositionally biased region" description="Basic residues" evidence="1">
    <location>
        <begin position="683"/>
        <end position="696"/>
    </location>
</feature>
<protein>
    <recommendedName>
        <fullName evidence="2">Mutator-like transposase domain-containing protein</fullName>
    </recommendedName>
</protein>
<accession>A0AAE1L204</accession>
<evidence type="ECO:0000256" key="1">
    <source>
        <dbReference type="SAM" id="MobiDB-lite"/>
    </source>
</evidence>
<feature type="region of interest" description="Disordered" evidence="1">
    <location>
        <begin position="99"/>
        <end position="153"/>
    </location>
</feature>
<organism evidence="3 4">
    <name type="scientific">Petrolisthes cinctipes</name>
    <name type="common">Flat porcelain crab</name>
    <dbReference type="NCBI Taxonomy" id="88211"/>
    <lineage>
        <taxon>Eukaryota</taxon>
        <taxon>Metazoa</taxon>
        <taxon>Ecdysozoa</taxon>
        <taxon>Arthropoda</taxon>
        <taxon>Crustacea</taxon>
        <taxon>Multicrustacea</taxon>
        <taxon>Malacostraca</taxon>
        <taxon>Eumalacostraca</taxon>
        <taxon>Eucarida</taxon>
        <taxon>Decapoda</taxon>
        <taxon>Pleocyemata</taxon>
        <taxon>Anomura</taxon>
        <taxon>Galatheoidea</taxon>
        <taxon>Porcellanidae</taxon>
        <taxon>Petrolisthes</taxon>
    </lineage>
</organism>
<sequence length="704" mass="79357">MATLGSYPSSLPTSSLSSPHCLGSLSLALVARCQAILSYGRERVHTLSSLHFLTSTFALPLLILHLQHFKMPKRKQTILQKAALAKKLRQSTDQHVSAVIPTLIPTTSRPTPDTQHAPSSRLPPPPPPSTVSTSDQPQPSTSTATAPETSVEATRTAYDVRRELMKNINPPVVTDTDTRHIFTLNDIRRLLDIAACRECYAPLTFDIQTDCLSSKLIVTCTDCENGTVFRDKEVRTNTGKKTRLQENNVKGIYEAVNNNIGLSGLNRVISTLGFNSLSKGKFTRYANFLYEEMGIKYPAMMQEGIKGVFQHYEKCGIFPDPTTGLLDITVSYDGTWMTRGHSSHIGVGFVVEVDTGFIVDREVISNFCQVCSNREKKKLPITPEWTIKHEHFCNKNFTGISASMEAEAACRLWGRSTELRLRYTTFVGDGDSNTYLAIQQLSPYDVPVQKEECINHVSKRLGTRLRKLKKEMTTTVTTKTGKEMKKSVLGGAGQLTDNVINKLTRYFGKAIRGNKDKPNTSTHEIRKNILASYFHASSTDDRPMHKHCPPGVNSWCFYKRGESDKTKPCRRHSDKPGYLSKIPYEHRQAIMKVYMDLTTEELLKRCMKSRTQNSNESIHSKLWMKVAKHKFAGLRRVNFVSQVVVMEHNFGYEASYFPSLLGFNTTLSKSVNLKSLQDECRRSNTRKTSRHSKKKRQEYTRGGF</sequence>
<feature type="compositionally biased region" description="Polar residues" evidence="1">
    <location>
        <begin position="104"/>
        <end position="117"/>
    </location>
</feature>
<dbReference type="AlphaFoldDB" id="A0AAE1L204"/>
<proteinExistence type="predicted"/>